<dbReference type="InterPro" id="IPR018461">
    <property type="entry name" value="Na/H_Antiport_NhaC-like_C"/>
</dbReference>
<evidence type="ECO:0000256" key="8">
    <source>
        <dbReference type="ARBA" id="ARBA00038435"/>
    </source>
</evidence>
<keyword evidence="4" id="KW-1003">Cell membrane</keyword>
<dbReference type="InterPro" id="IPR052180">
    <property type="entry name" value="NhaC_Na-H+_Antiporter"/>
</dbReference>
<comment type="similarity">
    <text evidence="8">Belongs to the NhaC Na(+)/H(+) (TC 2.A.35) antiporter family.</text>
</comment>
<evidence type="ECO:0000256" key="2">
    <source>
        <dbReference type="ARBA" id="ARBA00022448"/>
    </source>
</evidence>
<evidence type="ECO:0000256" key="9">
    <source>
        <dbReference type="SAM" id="Phobius"/>
    </source>
</evidence>
<name>A0ABW1KV36_9PROT</name>
<feature type="transmembrane region" description="Helical" evidence="9">
    <location>
        <begin position="365"/>
        <end position="397"/>
    </location>
</feature>
<feature type="transmembrane region" description="Helical" evidence="9">
    <location>
        <begin position="142"/>
        <end position="169"/>
    </location>
</feature>
<dbReference type="EMBL" id="JBHPON010000001">
    <property type="protein sequence ID" value="MFC6035804.1"/>
    <property type="molecule type" value="Genomic_DNA"/>
</dbReference>
<dbReference type="Proteomes" id="UP001596116">
    <property type="component" value="Unassembled WGS sequence"/>
</dbReference>
<feature type="transmembrane region" description="Helical" evidence="9">
    <location>
        <begin position="110"/>
        <end position="130"/>
    </location>
</feature>
<evidence type="ECO:0000259" key="10">
    <source>
        <dbReference type="Pfam" id="PF03553"/>
    </source>
</evidence>
<dbReference type="RefSeq" id="WP_379878600.1">
    <property type="nucleotide sequence ID" value="NZ_JBHPON010000001.1"/>
</dbReference>
<reference evidence="11 12" key="1">
    <citation type="submission" date="2024-09" db="EMBL/GenBank/DDBJ databases">
        <authorList>
            <person name="Zhang Z.-H."/>
        </authorList>
    </citation>
    <scope>NUCLEOTIDE SEQUENCE [LARGE SCALE GENOMIC DNA]</scope>
    <source>
        <strain evidence="11 12">HHTR114</strain>
    </source>
</reference>
<evidence type="ECO:0000256" key="5">
    <source>
        <dbReference type="ARBA" id="ARBA00022692"/>
    </source>
</evidence>
<comment type="subcellular location">
    <subcellularLocation>
        <location evidence="1">Cell membrane</location>
        <topology evidence="1">Multi-pass membrane protein</topology>
    </subcellularLocation>
</comment>
<protein>
    <submittedName>
        <fullName evidence="11">Na+/H+ antiporter NhaC family protein</fullName>
    </submittedName>
</protein>
<evidence type="ECO:0000256" key="3">
    <source>
        <dbReference type="ARBA" id="ARBA00022449"/>
    </source>
</evidence>
<feature type="transmembrane region" description="Helical" evidence="9">
    <location>
        <begin position="241"/>
        <end position="261"/>
    </location>
</feature>
<keyword evidence="2" id="KW-0813">Transport</keyword>
<evidence type="ECO:0000313" key="11">
    <source>
        <dbReference type="EMBL" id="MFC6035804.1"/>
    </source>
</evidence>
<gene>
    <name evidence="11" type="ORF">ACFMB1_09635</name>
</gene>
<keyword evidence="7 9" id="KW-0472">Membrane</keyword>
<feature type="transmembrane region" description="Helical" evidence="9">
    <location>
        <begin position="267"/>
        <end position="288"/>
    </location>
</feature>
<evidence type="ECO:0000256" key="7">
    <source>
        <dbReference type="ARBA" id="ARBA00023136"/>
    </source>
</evidence>
<proteinExistence type="inferred from homology"/>
<feature type="transmembrane region" description="Helical" evidence="9">
    <location>
        <begin position="198"/>
        <end position="220"/>
    </location>
</feature>
<keyword evidence="6 9" id="KW-1133">Transmembrane helix</keyword>
<feature type="transmembrane region" description="Helical" evidence="9">
    <location>
        <begin position="325"/>
        <end position="345"/>
    </location>
</feature>
<organism evidence="11 12">
    <name type="scientific">Hyphococcus aureus</name>
    <dbReference type="NCBI Taxonomy" id="2666033"/>
    <lineage>
        <taxon>Bacteria</taxon>
        <taxon>Pseudomonadati</taxon>
        <taxon>Pseudomonadota</taxon>
        <taxon>Alphaproteobacteria</taxon>
        <taxon>Parvularculales</taxon>
        <taxon>Parvularculaceae</taxon>
        <taxon>Hyphococcus</taxon>
    </lineage>
</organism>
<feature type="transmembrane region" description="Helical" evidence="9">
    <location>
        <begin position="40"/>
        <end position="57"/>
    </location>
</feature>
<keyword evidence="5 9" id="KW-0812">Transmembrane</keyword>
<evidence type="ECO:0000256" key="6">
    <source>
        <dbReference type="ARBA" id="ARBA00022989"/>
    </source>
</evidence>
<evidence type="ECO:0000313" key="12">
    <source>
        <dbReference type="Proteomes" id="UP001596116"/>
    </source>
</evidence>
<dbReference type="PANTHER" id="PTHR33451:SF3">
    <property type="entry name" value="MALATE-2H(+)_NA(+)-LACTATE ANTIPORTER"/>
    <property type="match status" value="1"/>
</dbReference>
<keyword evidence="12" id="KW-1185">Reference proteome</keyword>
<feature type="transmembrane region" description="Helical" evidence="9">
    <location>
        <begin position="78"/>
        <end position="104"/>
    </location>
</feature>
<sequence length="480" mass="49159">MTNAQTPTPRLPLWLALAPLIVLFGAIVAGVVTIGFSSDLLLVSILIAAASGGAVAMRQSRNWADIQTEAGRRIAEALPAILILLSIGALLSSWMFSGTIPLMVTLGVDLIHPSFMALTAFAATALMSTISGTSWGAAGTIGVALMGAAGAMGLPLAPVAGAVVSGAYFGDKLSPLSDMTNIAAIGAGAKLYDHIRHMLWTSLPPALIAALVYAATGFFGTHADGAALTGAAEIKAALKSIFHLNLVAALPLFIAIGGIALQRPPALVIMTSSVIAIFIGVFAQGFPVETAAGTLVKGFNLALVQPEANGFATDSLKNLLNRGGVMSMSYTLMFVIAAFLLAATMEVSGAMKTLLHALLSAVRSAFGLIAATMTAGFVMIAVTSHGGVTSLIVGGLFKKSYADRGLAPENLSRAIEDSVTVTEPLMPWTVSGLFMAGTLGVATIDLLPWAVFCYLGPVFSLLFAGAYVLTGRGLKKVGPA</sequence>
<evidence type="ECO:0000256" key="1">
    <source>
        <dbReference type="ARBA" id="ARBA00004651"/>
    </source>
</evidence>
<comment type="caution">
    <text evidence="11">The sequence shown here is derived from an EMBL/GenBank/DDBJ whole genome shotgun (WGS) entry which is preliminary data.</text>
</comment>
<dbReference type="PANTHER" id="PTHR33451">
    <property type="entry name" value="MALATE-2H(+)/NA(+)-LACTATE ANTIPORTER"/>
    <property type="match status" value="1"/>
</dbReference>
<feature type="domain" description="Na+/H+ antiporter NhaC-like C-terminal" evidence="10">
    <location>
        <begin position="166"/>
        <end position="463"/>
    </location>
</feature>
<accession>A0ABW1KV36</accession>
<evidence type="ECO:0000256" key="4">
    <source>
        <dbReference type="ARBA" id="ARBA00022475"/>
    </source>
</evidence>
<feature type="transmembrane region" description="Helical" evidence="9">
    <location>
        <begin position="449"/>
        <end position="469"/>
    </location>
</feature>
<feature type="transmembrane region" description="Helical" evidence="9">
    <location>
        <begin position="12"/>
        <end position="34"/>
    </location>
</feature>
<dbReference type="Pfam" id="PF03553">
    <property type="entry name" value="Na_H_antiporter"/>
    <property type="match status" value="1"/>
</dbReference>
<keyword evidence="3" id="KW-0050">Antiport</keyword>